<evidence type="ECO:0000256" key="3">
    <source>
        <dbReference type="ARBA" id="ARBA00022771"/>
    </source>
</evidence>
<evidence type="ECO:0000256" key="8">
    <source>
        <dbReference type="ARBA" id="ARBA00023170"/>
    </source>
</evidence>
<dbReference type="GO" id="GO:0008270">
    <property type="term" value="F:zinc ion binding"/>
    <property type="evidence" value="ECO:0007669"/>
    <property type="project" value="UniProtKB-KW"/>
</dbReference>
<dbReference type="InterPro" id="IPR000536">
    <property type="entry name" value="Nucl_hrmn_rcpt_lig-bd"/>
</dbReference>
<dbReference type="InterPro" id="IPR001628">
    <property type="entry name" value="Znf_hrmn_rcpt"/>
</dbReference>
<protein>
    <recommendedName>
        <fullName evidence="16">Nuclear receptor subfamily 2 group E member 1</fullName>
    </recommendedName>
</protein>
<feature type="region of interest" description="Disordered" evidence="11">
    <location>
        <begin position="137"/>
        <end position="157"/>
    </location>
</feature>
<evidence type="ECO:0000256" key="11">
    <source>
        <dbReference type="SAM" id="MobiDB-lite"/>
    </source>
</evidence>
<evidence type="ECO:0000313" key="15">
    <source>
        <dbReference type="Proteomes" id="UP001168990"/>
    </source>
</evidence>
<keyword evidence="5 10" id="KW-0805">Transcription regulation</keyword>
<dbReference type="Pfam" id="PF00105">
    <property type="entry name" value="zf-C4"/>
    <property type="match status" value="1"/>
</dbReference>
<keyword evidence="7 10" id="KW-0804">Transcription</keyword>
<keyword evidence="4 10" id="KW-0862">Zinc</keyword>
<dbReference type="PROSITE" id="PS51030">
    <property type="entry name" value="NUCLEAR_REC_DBD_2"/>
    <property type="match status" value="1"/>
</dbReference>
<dbReference type="Gene3D" id="3.30.50.10">
    <property type="entry name" value="Erythroid Transcription Factor GATA-1, subunit A"/>
    <property type="match status" value="1"/>
</dbReference>
<dbReference type="GO" id="GO:0032502">
    <property type="term" value="P:developmental process"/>
    <property type="evidence" value="ECO:0007669"/>
    <property type="project" value="UniProtKB-ARBA"/>
</dbReference>
<dbReference type="PRINTS" id="PR00398">
    <property type="entry name" value="STRDHORMONER"/>
</dbReference>
<keyword evidence="8 10" id="KW-0675">Receptor</keyword>
<evidence type="ECO:0000256" key="7">
    <source>
        <dbReference type="ARBA" id="ARBA00023163"/>
    </source>
</evidence>
<evidence type="ECO:0000259" key="12">
    <source>
        <dbReference type="PROSITE" id="PS51030"/>
    </source>
</evidence>
<dbReference type="SMART" id="SM00399">
    <property type="entry name" value="ZnF_C4"/>
    <property type="match status" value="1"/>
</dbReference>
<dbReference type="GO" id="GO:0003700">
    <property type="term" value="F:DNA-binding transcription factor activity"/>
    <property type="evidence" value="ECO:0007669"/>
    <property type="project" value="InterPro"/>
</dbReference>
<organism evidence="14 15">
    <name type="scientific">Microctonus aethiopoides</name>
    <dbReference type="NCBI Taxonomy" id="144406"/>
    <lineage>
        <taxon>Eukaryota</taxon>
        <taxon>Metazoa</taxon>
        <taxon>Ecdysozoa</taxon>
        <taxon>Arthropoda</taxon>
        <taxon>Hexapoda</taxon>
        <taxon>Insecta</taxon>
        <taxon>Pterygota</taxon>
        <taxon>Neoptera</taxon>
        <taxon>Endopterygota</taxon>
        <taxon>Hymenoptera</taxon>
        <taxon>Apocrita</taxon>
        <taxon>Ichneumonoidea</taxon>
        <taxon>Braconidae</taxon>
        <taxon>Euphorinae</taxon>
        <taxon>Microctonus</taxon>
    </lineage>
</organism>
<dbReference type="Pfam" id="PF00104">
    <property type="entry name" value="Hormone_recep"/>
    <property type="match status" value="1"/>
</dbReference>
<evidence type="ECO:0000259" key="13">
    <source>
        <dbReference type="PROSITE" id="PS51843"/>
    </source>
</evidence>
<dbReference type="SUPFAM" id="SSF48508">
    <property type="entry name" value="Nuclear receptor ligand-binding domain"/>
    <property type="match status" value="1"/>
</dbReference>
<evidence type="ECO:0000256" key="1">
    <source>
        <dbReference type="ARBA" id="ARBA00004123"/>
    </source>
</evidence>
<proteinExistence type="inferred from homology"/>
<keyword evidence="15" id="KW-1185">Reference proteome</keyword>
<dbReference type="PRINTS" id="PR00047">
    <property type="entry name" value="STROIDFINGER"/>
</dbReference>
<dbReference type="PANTHER" id="PTHR24083">
    <property type="entry name" value="NUCLEAR HORMONE RECEPTOR"/>
    <property type="match status" value="1"/>
</dbReference>
<evidence type="ECO:0000313" key="14">
    <source>
        <dbReference type="EMBL" id="KAK0170981.1"/>
    </source>
</evidence>
<dbReference type="EMBL" id="JAQQBS010000003">
    <property type="protein sequence ID" value="KAK0170981.1"/>
    <property type="molecule type" value="Genomic_DNA"/>
</dbReference>
<dbReference type="Proteomes" id="UP001168990">
    <property type="component" value="Unassembled WGS sequence"/>
</dbReference>
<dbReference type="GO" id="GO:0005634">
    <property type="term" value="C:nucleus"/>
    <property type="evidence" value="ECO:0007669"/>
    <property type="project" value="UniProtKB-SubCell"/>
</dbReference>
<evidence type="ECO:0000256" key="6">
    <source>
        <dbReference type="ARBA" id="ARBA00023125"/>
    </source>
</evidence>
<sequence length="394" mass="43917">MLPPRMAVLQGRILFDIPCEVCRDHSSGKHYGIFACDGCAGFFKRSIRRNRQYVCKAKSSGGCMVDKTHRNQCRACRLAKCLRAGMNKDAVQHERGPRNSTIRRQISLYLKEPEIVNNIVPPTNSVLNLAVPKPPDPRVLLPPPPPPLPPQPSQPPRHLLPPLPFYYQGSTKVPIHAMPALQLSPTINGDSMCEQAARIIFLNVRWVRELSGDTSLCREDQITLLEASWRDLFILSVAQLVPTMDPTPLIPPGPQNSQLSLEVSRFRETLTGFYTLHVDPHEYACLRALVLFKSGFEYDNEPSNCSSNGSTSPMSTVCRLKDPALVARLCDGAHLALGQRFNSTFYGALRYGKLILLIASLKAVSSHAIVELFFRGTIGVIPMERILCDMYRST</sequence>
<dbReference type="GO" id="GO:0000122">
    <property type="term" value="P:negative regulation of transcription by RNA polymerase II"/>
    <property type="evidence" value="ECO:0007669"/>
    <property type="project" value="UniProtKB-ARBA"/>
</dbReference>
<dbReference type="InterPro" id="IPR013088">
    <property type="entry name" value="Znf_NHR/GATA"/>
</dbReference>
<evidence type="ECO:0008006" key="16">
    <source>
        <dbReference type="Google" id="ProtNLM"/>
    </source>
</evidence>
<reference evidence="14" key="2">
    <citation type="submission" date="2023-03" db="EMBL/GenBank/DDBJ databases">
        <authorList>
            <person name="Inwood S.N."/>
            <person name="Skelly J.G."/>
            <person name="Guhlin J."/>
            <person name="Harrop T.W.R."/>
            <person name="Goldson S.G."/>
            <person name="Dearden P.K."/>
        </authorList>
    </citation>
    <scope>NUCLEOTIDE SEQUENCE</scope>
    <source>
        <strain evidence="14">Irish</strain>
        <tissue evidence="14">Whole body</tissue>
    </source>
</reference>
<dbReference type="InterPro" id="IPR050274">
    <property type="entry name" value="Nuclear_hormone_rcpt_NR2"/>
</dbReference>
<comment type="subcellular location">
    <subcellularLocation>
        <location evidence="1 10">Nucleus</location>
    </subcellularLocation>
</comment>
<feature type="domain" description="Nuclear receptor" evidence="12">
    <location>
        <begin position="16"/>
        <end position="93"/>
    </location>
</feature>
<evidence type="ECO:0000256" key="10">
    <source>
        <dbReference type="RuleBase" id="RU004334"/>
    </source>
</evidence>
<evidence type="ECO:0000256" key="5">
    <source>
        <dbReference type="ARBA" id="ARBA00023015"/>
    </source>
</evidence>
<dbReference type="PROSITE" id="PS00031">
    <property type="entry name" value="NUCLEAR_REC_DBD_1"/>
    <property type="match status" value="1"/>
</dbReference>
<dbReference type="SUPFAM" id="SSF57716">
    <property type="entry name" value="Glucocorticoid receptor-like (DNA-binding domain)"/>
    <property type="match status" value="1"/>
</dbReference>
<dbReference type="PROSITE" id="PS51843">
    <property type="entry name" value="NR_LBD"/>
    <property type="match status" value="1"/>
</dbReference>
<keyword evidence="9 10" id="KW-0539">Nucleus</keyword>
<keyword evidence="6 10" id="KW-0238">DNA-binding</keyword>
<name>A0AA39KRK4_9HYME</name>
<evidence type="ECO:0000256" key="2">
    <source>
        <dbReference type="ARBA" id="ARBA00022723"/>
    </source>
</evidence>
<dbReference type="Gene3D" id="1.10.565.10">
    <property type="entry name" value="Retinoid X Receptor"/>
    <property type="match status" value="1"/>
</dbReference>
<keyword evidence="2 10" id="KW-0479">Metal-binding</keyword>
<dbReference type="GO" id="GO:0043565">
    <property type="term" value="F:sequence-specific DNA binding"/>
    <property type="evidence" value="ECO:0007669"/>
    <property type="project" value="InterPro"/>
</dbReference>
<dbReference type="AlphaFoldDB" id="A0AA39KRK4"/>
<dbReference type="InterPro" id="IPR035500">
    <property type="entry name" value="NHR-like_dom_sf"/>
</dbReference>
<evidence type="ECO:0000256" key="9">
    <source>
        <dbReference type="ARBA" id="ARBA00023242"/>
    </source>
</evidence>
<dbReference type="FunFam" id="3.30.50.10:FF:000019">
    <property type="entry name" value="Nuclear receptor subfamily 2 group E member"/>
    <property type="match status" value="1"/>
</dbReference>
<accession>A0AA39KRK4</accession>
<feature type="compositionally biased region" description="Pro residues" evidence="11">
    <location>
        <begin position="140"/>
        <end position="157"/>
    </location>
</feature>
<evidence type="ECO:0000256" key="4">
    <source>
        <dbReference type="ARBA" id="ARBA00022833"/>
    </source>
</evidence>
<reference evidence="14" key="1">
    <citation type="journal article" date="2023" name="bioRxiv">
        <title>Scaffold-level genome assemblies of two parasitoid biocontrol wasps reveal the parthenogenesis mechanism and an associated novel virus.</title>
        <authorList>
            <person name="Inwood S."/>
            <person name="Skelly J."/>
            <person name="Guhlin J."/>
            <person name="Harrop T."/>
            <person name="Goldson S."/>
            <person name="Dearden P."/>
        </authorList>
    </citation>
    <scope>NUCLEOTIDE SEQUENCE</scope>
    <source>
        <strain evidence="14">Irish</strain>
        <tissue evidence="14">Whole body</tissue>
    </source>
</reference>
<gene>
    <name evidence="14" type="ORF">PV328_008755</name>
</gene>
<feature type="domain" description="NR LBD" evidence="13">
    <location>
        <begin position="155"/>
        <end position="394"/>
    </location>
</feature>
<keyword evidence="3 10" id="KW-0863">Zinc-finger</keyword>
<comment type="caution">
    <text evidence="14">The sequence shown here is derived from an EMBL/GenBank/DDBJ whole genome shotgun (WGS) entry which is preliminary data.</text>
</comment>
<comment type="similarity">
    <text evidence="10">Belongs to the nuclear hormone receptor family.</text>
</comment>
<dbReference type="InterPro" id="IPR001723">
    <property type="entry name" value="Nuclear_hrmn_rcpt"/>
</dbReference>
<dbReference type="SMART" id="SM00430">
    <property type="entry name" value="HOLI"/>
    <property type="match status" value="1"/>
</dbReference>